<evidence type="ECO:0000256" key="4">
    <source>
        <dbReference type="ARBA" id="ARBA00022989"/>
    </source>
</evidence>
<dbReference type="PANTHER" id="PTHR24186:SF50">
    <property type="entry name" value="ANKYRIN REPEAT-CONTAINING PROTEIN ITN1-LIKE ISOFORM X1"/>
    <property type="match status" value="1"/>
</dbReference>
<dbReference type="PANTHER" id="PTHR24186">
    <property type="entry name" value="PROTEIN PHOSPHATASE 1 REGULATORY SUBUNIT"/>
    <property type="match status" value="1"/>
</dbReference>
<dbReference type="OrthoDB" id="10040922at2759"/>
<organism evidence="9 10">
    <name type="scientific">Dendrobium nobile</name>
    <name type="common">Orchid</name>
    <dbReference type="NCBI Taxonomy" id="94219"/>
    <lineage>
        <taxon>Eukaryota</taxon>
        <taxon>Viridiplantae</taxon>
        <taxon>Streptophyta</taxon>
        <taxon>Embryophyta</taxon>
        <taxon>Tracheophyta</taxon>
        <taxon>Spermatophyta</taxon>
        <taxon>Magnoliopsida</taxon>
        <taxon>Liliopsida</taxon>
        <taxon>Asparagales</taxon>
        <taxon>Orchidaceae</taxon>
        <taxon>Epidendroideae</taxon>
        <taxon>Malaxideae</taxon>
        <taxon>Dendrobiinae</taxon>
        <taxon>Dendrobium</taxon>
    </lineage>
</organism>
<evidence type="ECO:0000259" key="8">
    <source>
        <dbReference type="Pfam" id="PF13962"/>
    </source>
</evidence>
<comment type="subcellular location">
    <subcellularLocation>
        <location evidence="1">Membrane</location>
        <topology evidence="1">Multi-pass membrane protein</topology>
    </subcellularLocation>
</comment>
<feature type="transmembrane region" description="Helical" evidence="7">
    <location>
        <begin position="176"/>
        <end position="200"/>
    </location>
</feature>
<evidence type="ECO:0000313" key="10">
    <source>
        <dbReference type="Proteomes" id="UP000829196"/>
    </source>
</evidence>
<dbReference type="GO" id="GO:0005886">
    <property type="term" value="C:plasma membrane"/>
    <property type="evidence" value="ECO:0007669"/>
    <property type="project" value="TreeGrafter"/>
</dbReference>
<keyword evidence="10" id="KW-1185">Reference proteome</keyword>
<proteinExistence type="predicted"/>
<dbReference type="Pfam" id="PF13962">
    <property type="entry name" value="PGG"/>
    <property type="match status" value="1"/>
</dbReference>
<dbReference type="AlphaFoldDB" id="A0A8T3C2Q7"/>
<sequence>MESRRFIWRRKEAQWRPCKFCLNVRWWIIEDLEGKLLCMLPSVEAMVRAWELQWRLIKTVRRILSLLISGASHTPLDIASSCANSDCRLRMKNICKELTSAGSKFGTHRMDNLMGKDQRQSSKEELNQYRTLASNLSLVAGLIATVTFAAGFTLPGGYNSDDSNQGQGMAILAKKLAFKVFLISDTISMLSSISITCLLICTNSLEKDIRSHSIIMAIKFMWVALGGMLVAFSMGIYVVVVSKCRWLAVLICGVAFFIPFMTYMIAYWPTFSFINSYFKVKKPKSQLRVLDFISSKSPTSHSKSSE</sequence>
<reference evidence="9" key="1">
    <citation type="journal article" date="2022" name="Front. Genet.">
        <title>Chromosome-Scale Assembly of the Dendrobium nobile Genome Provides Insights Into the Molecular Mechanism of the Biosynthesis of the Medicinal Active Ingredient of Dendrobium.</title>
        <authorList>
            <person name="Xu Q."/>
            <person name="Niu S.-C."/>
            <person name="Li K.-L."/>
            <person name="Zheng P.-J."/>
            <person name="Zhang X.-J."/>
            <person name="Jia Y."/>
            <person name="Liu Y."/>
            <person name="Niu Y.-X."/>
            <person name="Yu L.-H."/>
            <person name="Chen D.-F."/>
            <person name="Zhang G.-Q."/>
        </authorList>
    </citation>
    <scope>NUCLEOTIDE SEQUENCE</scope>
    <source>
        <tissue evidence="9">Leaf</tissue>
    </source>
</reference>
<dbReference type="InterPro" id="IPR026961">
    <property type="entry name" value="PGG_dom"/>
</dbReference>
<name>A0A8T3C2Q7_DENNO</name>
<dbReference type="Proteomes" id="UP000829196">
    <property type="component" value="Unassembled WGS sequence"/>
</dbReference>
<dbReference type="EMBL" id="JAGYWB010000003">
    <property type="protein sequence ID" value="KAI0527327.1"/>
    <property type="molecule type" value="Genomic_DNA"/>
</dbReference>
<evidence type="ECO:0000256" key="6">
    <source>
        <dbReference type="ARBA" id="ARBA00023136"/>
    </source>
</evidence>
<keyword evidence="4 7" id="KW-1133">Transmembrane helix</keyword>
<keyword evidence="3" id="KW-0677">Repeat</keyword>
<gene>
    <name evidence="9" type="ORF">KFK09_002927</name>
</gene>
<evidence type="ECO:0000313" key="9">
    <source>
        <dbReference type="EMBL" id="KAI0527327.1"/>
    </source>
</evidence>
<evidence type="ECO:0000256" key="3">
    <source>
        <dbReference type="ARBA" id="ARBA00022737"/>
    </source>
</evidence>
<feature type="domain" description="PGG" evidence="8">
    <location>
        <begin position="129"/>
        <end position="239"/>
    </location>
</feature>
<evidence type="ECO:0000256" key="5">
    <source>
        <dbReference type="ARBA" id="ARBA00023043"/>
    </source>
</evidence>
<feature type="transmembrane region" description="Helical" evidence="7">
    <location>
        <begin position="246"/>
        <end position="274"/>
    </location>
</feature>
<keyword evidence="5" id="KW-0040">ANK repeat</keyword>
<keyword evidence="6 7" id="KW-0472">Membrane</keyword>
<feature type="transmembrane region" description="Helical" evidence="7">
    <location>
        <begin position="136"/>
        <end position="156"/>
    </location>
</feature>
<evidence type="ECO:0000256" key="1">
    <source>
        <dbReference type="ARBA" id="ARBA00004141"/>
    </source>
</evidence>
<comment type="caution">
    <text evidence="9">The sequence shown here is derived from an EMBL/GenBank/DDBJ whole genome shotgun (WGS) entry which is preliminary data.</text>
</comment>
<evidence type="ECO:0000256" key="2">
    <source>
        <dbReference type="ARBA" id="ARBA00022692"/>
    </source>
</evidence>
<protein>
    <recommendedName>
        <fullName evidence="8">PGG domain-containing protein</fullName>
    </recommendedName>
</protein>
<accession>A0A8T3C2Q7</accession>
<evidence type="ECO:0000256" key="7">
    <source>
        <dbReference type="SAM" id="Phobius"/>
    </source>
</evidence>
<keyword evidence="2 7" id="KW-0812">Transmembrane</keyword>
<feature type="transmembrane region" description="Helical" evidence="7">
    <location>
        <begin position="220"/>
        <end position="240"/>
    </location>
</feature>